<comment type="caution">
    <text evidence="2">The sequence shown here is derived from an EMBL/GenBank/DDBJ whole genome shotgun (WGS) entry which is preliminary data.</text>
</comment>
<accession>A0ABW2TTC8</accession>
<organism evidence="2 3">
    <name type="scientific">Actinokineospora soli</name>
    <dbReference type="NCBI Taxonomy" id="1048753"/>
    <lineage>
        <taxon>Bacteria</taxon>
        <taxon>Bacillati</taxon>
        <taxon>Actinomycetota</taxon>
        <taxon>Actinomycetes</taxon>
        <taxon>Pseudonocardiales</taxon>
        <taxon>Pseudonocardiaceae</taxon>
        <taxon>Actinokineospora</taxon>
    </lineage>
</organism>
<evidence type="ECO:0000256" key="1">
    <source>
        <dbReference type="SAM" id="Phobius"/>
    </source>
</evidence>
<feature type="transmembrane region" description="Helical" evidence="1">
    <location>
        <begin position="38"/>
        <end position="59"/>
    </location>
</feature>
<feature type="transmembrane region" description="Helical" evidence="1">
    <location>
        <begin position="273"/>
        <end position="291"/>
    </location>
</feature>
<reference evidence="3" key="1">
    <citation type="journal article" date="2019" name="Int. J. Syst. Evol. Microbiol.">
        <title>The Global Catalogue of Microorganisms (GCM) 10K type strain sequencing project: providing services to taxonomists for standard genome sequencing and annotation.</title>
        <authorList>
            <consortium name="The Broad Institute Genomics Platform"/>
            <consortium name="The Broad Institute Genome Sequencing Center for Infectious Disease"/>
            <person name="Wu L."/>
            <person name="Ma J."/>
        </authorList>
    </citation>
    <scope>NUCLEOTIDE SEQUENCE [LARGE SCALE GENOMIC DNA]</scope>
    <source>
        <strain evidence="3">JCM 17695</strain>
    </source>
</reference>
<keyword evidence="1" id="KW-1133">Transmembrane helix</keyword>
<feature type="transmembrane region" description="Helical" evidence="1">
    <location>
        <begin position="396"/>
        <end position="416"/>
    </location>
</feature>
<evidence type="ECO:0000313" key="2">
    <source>
        <dbReference type="EMBL" id="MFC7617130.1"/>
    </source>
</evidence>
<feature type="transmembrane region" description="Helical" evidence="1">
    <location>
        <begin position="98"/>
        <end position="117"/>
    </location>
</feature>
<feature type="transmembrane region" description="Helical" evidence="1">
    <location>
        <begin position="12"/>
        <end position="32"/>
    </location>
</feature>
<dbReference type="Proteomes" id="UP001596512">
    <property type="component" value="Unassembled WGS sequence"/>
</dbReference>
<keyword evidence="1" id="KW-0812">Transmembrane</keyword>
<sequence length="433" mass="45979">MAVDQSVFRAHRAFIVLTVAAFAAAAGVWFGFPHEKDIPNIWVFLVKLLPFVLAVEAIAAMNLSAAVRRGIALAAVPVCFLVYFTYFVPKIFFGEGVYYLVLVLTPFLILALVLAFRLGGGAAGTARRLGYACILLQLSGLEDLAYLTINPHTDPKWTPIPEVWSWADHMTVRVGHELTKNEAFVFIGVHVVLAVLVLTLPDRFWRRLVGRRAEPRRPRSRRPSGRAAERAVRGRRRADALRVIAGRGTARACIALSPVVLLPVWGAERFGEYVAATSTFGFLLLLVMGAEKTLLTAVPRTRVLAHEATRALLARAAAPVACCLALAVVLAPVGGAASLYALGAAYLTGQGLLSALAATHRLLGHPVRDGLAFTALALHVLAATALAAAGVLAPHAYLVVLVAGVLVVCAVLAALVPAVRSRPARPAAGSAAC</sequence>
<feature type="transmembrane region" description="Helical" evidence="1">
    <location>
        <begin position="370"/>
        <end position="390"/>
    </location>
</feature>
<feature type="transmembrane region" description="Helical" evidence="1">
    <location>
        <begin position="312"/>
        <end position="333"/>
    </location>
</feature>
<feature type="transmembrane region" description="Helical" evidence="1">
    <location>
        <begin position="71"/>
        <end position="92"/>
    </location>
</feature>
<feature type="transmembrane region" description="Helical" evidence="1">
    <location>
        <begin position="339"/>
        <end position="358"/>
    </location>
</feature>
<gene>
    <name evidence="2" type="ORF">ACFQV2_30610</name>
</gene>
<feature type="transmembrane region" description="Helical" evidence="1">
    <location>
        <begin position="183"/>
        <end position="201"/>
    </location>
</feature>
<name>A0ABW2TTC8_9PSEU</name>
<keyword evidence="3" id="KW-1185">Reference proteome</keyword>
<dbReference type="EMBL" id="JBHTEY010000004">
    <property type="protein sequence ID" value="MFC7617130.1"/>
    <property type="molecule type" value="Genomic_DNA"/>
</dbReference>
<proteinExistence type="predicted"/>
<evidence type="ECO:0000313" key="3">
    <source>
        <dbReference type="Proteomes" id="UP001596512"/>
    </source>
</evidence>
<keyword evidence="1" id="KW-0472">Membrane</keyword>
<protein>
    <submittedName>
        <fullName evidence="2">Uncharacterized protein</fullName>
    </submittedName>
</protein>